<protein>
    <submittedName>
        <fullName evidence="2">HD domain-containing protein</fullName>
    </submittedName>
</protein>
<proteinExistence type="predicted"/>
<dbReference type="OrthoDB" id="9798833at2"/>
<evidence type="ECO:0000313" key="5">
    <source>
        <dbReference type="Proteomes" id="UP000480929"/>
    </source>
</evidence>
<dbReference type="Pfam" id="PF01966">
    <property type="entry name" value="HD"/>
    <property type="match status" value="1"/>
</dbReference>
<accession>A0A6N7S6L1</accession>
<dbReference type="AlphaFoldDB" id="A0A6N7S6L1"/>
<evidence type="ECO:0000259" key="1">
    <source>
        <dbReference type="PROSITE" id="PS51832"/>
    </source>
</evidence>
<dbReference type="EMBL" id="WKPJ01000006">
    <property type="protein sequence ID" value="MSA88946.1"/>
    <property type="molecule type" value="Genomic_DNA"/>
</dbReference>
<organism evidence="2 4">
    <name type="scientific">Holdemania massiliensis</name>
    <dbReference type="NCBI Taxonomy" id="1468449"/>
    <lineage>
        <taxon>Bacteria</taxon>
        <taxon>Bacillati</taxon>
        <taxon>Bacillota</taxon>
        <taxon>Erysipelotrichia</taxon>
        <taxon>Erysipelotrichales</taxon>
        <taxon>Erysipelotrichaceae</taxon>
        <taxon>Holdemania</taxon>
    </lineage>
</organism>
<dbReference type="InterPro" id="IPR006674">
    <property type="entry name" value="HD_domain"/>
</dbReference>
<name>A0A6N7S6L1_9FIRM</name>
<comment type="caution">
    <text evidence="2">The sequence shown here is derived from an EMBL/GenBank/DDBJ whole genome shotgun (WGS) entry which is preliminary data.</text>
</comment>
<dbReference type="PANTHER" id="PTHR43155">
    <property type="entry name" value="CYCLIC DI-GMP PHOSPHODIESTERASE PA4108-RELATED"/>
    <property type="match status" value="1"/>
</dbReference>
<evidence type="ECO:0000313" key="4">
    <source>
        <dbReference type="Proteomes" id="UP000433575"/>
    </source>
</evidence>
<gene>
    <name evidence="3" type="ORF">GKD88_05095</name>
    <name evidence="2" type="ORF">GKE08_06365</name>
</gene>
<keyword evidence="5" id="KW-1185">Reference proteome</keyword>
<dbReference type="InterPro" id="IPR037522">
    <property type="entry name" value="HD_GYP_dom"/>
</dbReference>
<sequence>MKFDLVRSQNILQLQGGRRMIPMTEISAQQILGLLGNCFDMIDPRLVGHELRTAGYADQLLAAAGVSDEQRRDLDCLAFLHDIGAYKTEEIARMIQFETETCWDHSIYGLLFLHHYSPFSTWAEAVLYHHSRWDQMIAAGINKQIAEAANLISFCDRLDIFTTYGAGSIEDFLNRAQAPENQGRYAPAIIELAVKTGLQPLSMMPKDFLFQAERRFPFTQKQVETLLMMLIVIIDFRSRHTVTHTMITASTAVQLGQRCGLQDAELMTLKIAGLFHDLGKIGIPLEILENPGRLSAEEMAIMKTHVEKTAVILNGWVSQKICDIALRHHEKLNGTGYPAQLSAEQLTLPQRILAVADIFSALTGERSYKQAYTLERSCRILAEMRDVGQLDAQVVNALTHDPQGIAEINEQNCREITDSYQRIQVENQILHTYLKEEASAEKCLNQQWHRINAWISDKADQCEMNS</sequence>
<dbReference type="EMBL" id="WKPI01000005">
    <property type="protein sequence ID" value="MSC32493.1"/>
    <property type="molecule type" value="Genomic_DNA"/>
</dbReference>
<feature type="domain" description="HD-GYP" evidence="1">
    <location>
        <begin position="219"/>
        <end position="414"/>
    </location>
</feature>
<dbReference type="Gene3D" id="1.10.3210.10">
    <property type="entry name" value="Hypothetical protein af1432"/>
    <property type="match status" value="2"/>
</dbReference>
<dbReference type="Proteomes" id="UP000433575">
    <property type="component" value="Unassembled WGS sequence"/>
</dbReference>
<dbReference type="SMART" id="SM00471">
    <property type="entry name" value="HDc"/>
    <property type="match status" value="2"/>
</dbReference>
<reference evidence="4 5" key="1">
    <citation type="journal article" date="2019" name="Nat. Med.">
        <title>A library of human gut bacterial isolates paired with longitudinal multiomics data enables mechanistic microbiome research.</title>
        <authorList>
            <person name="Poyet M."/>
            <person name="Groussin M."/>
            <person name="Gibbons S.M."/>
            <person name="Avila-Pacheco J."/>
            <person name="Jiang X."/>
            <person name="Kearney S.M."/>
            <person name="Perrotta A.R."/>
            <person name="Berdy B."/>
            <person name="Zhao S."/>
            <person name="Lieberman T.D."/>
            <person name="Swanson P.K."/>
            <person name="Smith M."/>
            <person name="Roesemann S."/>
            <person name="Alexander J.E."/>
            <person name="Rich S.A."/>
            <person name="Livny J."/>
            <person name="Vlamakis H."/>
            <person name="Clish C."/>
            <person name="Bullock K."/>
            <person name="Deik A."/>
            <person name="Scott J."/>
            <person name="Pierce K.A."/>
            <person name="Xavier R.J."/>
            <person name="Alm E.J."/>
        </authorList>
    </citation>
    <scope>NUCLEOTIDE SEQUENCE [LARGE SCALE GENOMIC DNA]</scope>
    <source>
        <strain evidence="2 4">BIOML-A4</strain>
        <strain evidence="3 5">BIOML-A5</strain>
    </source>
</reference>
<dbReference type="SUPFAM" id="SSF109604">
    <property type="entry name" value="HD-domain/PDEase-like"/>
    <property type="match status" value="2"/>
</dbReference>
<dbReference type="InterPro" id="IPR003607">
    <property type="entry name" value="HD/PDEase_dom"/>
</dbReference>
<dbReference type="PROSITE" id="PS51832">
    <property type="entry name" value="HD_GYP"/>
    <property type="match status" value="1"/>
</dbReference>
<evidence type="ECO:0000313" key="2">
    <source>
        <dbReference type="EMBL" id="MSA88946.1"/>
    </source>
</evidence>
<evidence type="ECO:0000313" key="3">
    <source>
        <dbReference type="EMBL" id="MSC32493.1"/>
    </source>
</evidence>
<dbReference type="Proteomes" id="UP000480929">
    <property type="component" value="Unassembled WGS sequence"/>
</dbReference>
<dbReference type="CDD" id="cd00077">
    <property type="entry name" value="HDc"/>
    <property type="match status" value="2"/>
</dbReference>
<dbReference type="Pfam" id="PF13487">
    <property type="entry name" value="HD_5"/>
    <property type="match status" value="1"/>
</dbReference>